<reference evidence="1 2" key="1">
    <citation type="submission" date="2019-08" db="EMBL/GenBank/DDBJ databases">
        <title>In-depth cultivation of the pig gut microbiome towards novel bacterial diversity and tailored functional studies.</title>
        <authorList>
            <person name="Wylensek D."/>
            <person name="Hitch T.C.A."/>
            <person name="Clavel T."/>
        </authorList>
    </citation>
    <scope>NUCLEOTIDE SEQUENCE [LARGE SCALE GENOMIC DNA]</scope>
    <source>
        <strain evidence="1 2">Oil-RF-744-WCA-WT-10</strain>
    </source>
</reference>
<name>A0A6L5XBR5_9BACT</name>
<accession>A0A6L5XBR5</accession>
<dbReference type="Proteomes" id="UP000483362">
    <property type="component" value="Unassembled WGS sequence"/>
</dbReference>
<dbReference type="EMBL" id="VULT01000011">
    <property type="protein sequence ID" value="MSS17681.1"/>
    <property type="molecule type" value="Genomic_DNA"/>
</dbReference>
<dbReference type="AlphaFoldDB" id="A0A6L5XBR5"/>
<keyword evidence="2" id="KW-1185">Reference proteome</keyword>
<protein>
    <submittedName>
        <fullName evidence="1">Uncharacterized protein</fullName>
    </submittedName>
</protein>
<sequence>MVGNPWGKMHISLMGLAVAPFGKMVAR</sequence>
<gene>
    <name evidence="1" type="ORF">FYJ29_07930</name>
</gene>
<evidence type="ECO:0000313" key="1">
    <source>
        <dbReference type="EMBL" id="MSS17681.1"/>
    </source>
</evidence>
<organism evidence="1 2">
    <name type="scientific">Sodaliphilus pleomorphus</name>
    <dbReference type="NCBI Taxonomy" id="2606626"/>
    <lineage>
        <taxon>Bacteria</taxon>
        <taxon>Pseudomonadati</taxon>
        <taxon>Bacteroidota</taxon>
        <taxon>Bacteroidia</taxon>
        <taxon>Bacteroidales</taxon>
        <taxon>Muribaculaceae</taxon>
        <taxon>Sodaliphilus</taxon>
    </lineage>
</organism>
<comment type="caution">
    <text evidence="1">The sequence shown here is derived from an EMBL/GenBank/DDBJ whole genome shotgun (WGS) entry which is preliminary data.</text>
</comment>
<evidence type="ECO:0000313" key="2">
    <source>
        <dbReference type="Proteomes" id="UP000483362"/>
    </source>
</evidence>
<proteinExistence type="predicted"/>